<evidence type="ECO:0000313" key="6">
    <source>
        <dbReference type="EMBL" id="CAB4799169.1"/>
    </source>
</evidence>
<evidence type="ECO:0000313" key="8">
    <source>
        <dbReference type="EMBL" id="CAB4917660.1"/>
    </source>
</evidence>
<dbReference type="GO" id="GO:0019441">
    <property type="term" value="P:L-tryptophan catabolic process to kynurenine"/>
    <property type="evidence" value="ECO:0007669"/>
    <property type="project" value="TreeGrafter"/>
</dbReference>
<evidence type="ECO:0000256" key="1">
    <source>
        <dbReference type="ARBA" id="ARBA00022642"/>
    </source>
</evidence>
<dbReference type="EMBL" id="CAFBOL010000025">
    <property type="protein sequence ID" value="CAB4987024.1"/>
    <property type="molecule type" value="Genomic_DNA"/>
</dbReference>
<dbReference type="InterPro" id="IPR015422">
    <property type="entry name" value="PyrdxlP-dep_Trfase_small"/>
</dbReference>
<dbReference type="PANTHER" id="PTHR14084">
    <property type="entry name" value="KYNURENINASE"/>
    <property type="match status" value="1"/>
</dbReference>
<organism evidence="5">
    <name type="scientific">freshwater metagenome</name>
    <dbReference type="NCBI Taxonomy" id="449393"/>
    <lineage>
        <taxon>unclassified sequences</taxon>
        <taxon>metagenomes</taxon>
        <taxon>ecological metagenomes</taxon>
    </lineage>
</organism>
<evidence type="ECO:0000313" key="9">
    <source>
        <dbReference type="EMBL" id="CAB4987024.1"/>
    </source>
</evidence>
<dbReference type="Gene3D" id="3.90.1150.10">
    <property type="entry name" value="Aspartate Aminotransferase, domain 1"/>
    <property type="match status" value="1"/>
</dbReference>
<dbReference type="GO" id="GO:0005737">
    <property type="term" value="C:cytoplasm"/>
    <property type="evidence" value="ECO:0007669"/>
    <property type="project" value="InterPro"/>
</dbReference>
<dbReference type="Gene3D" id="3.40.640.10">
    <property type="entry name" value="Type I PLP-dependent aspartate aminotransferase-like (Major domain)"/>
    <property type="match status" value="1"/>
</dbReference>
<dbReference type="EMBL" id="CAESGF010000003">
    <property type="protein sequence ID" value="CAB4362821.1"/>
    <property type="molecule type" value="Genomic_DNA"/>
</dbReference>
<dbReference type="InterPro" id="IPR015424">
    <property type="entry name" value="PyrdxlP-dep_Trfase"/>
</dbReference>
<dbReference type="InterPro" id="IPR015421">
    <property type="entry name" value="PyrdxlP-dep_Trfase_major"/>
</dbReference>
<name>A0A6J6QGK5_9ZZZZ</name>
<evidence type="ECO:0000256" key="3">
    <source>
        <dbReference type="ARBA" id="ARBA00022898"/>
    </source>
</evidence>
<accession>A0A6J6QGK5</accession>
<evidence type="ECO:0000256" key="2">
    <source>
        <dbReference type="ARBA" id="ARBA00022801"/>
    </source>
</evidence>
<dbReference type="EMBL" id="CAEZYF010000003">
    <property type="protein sequence ID" value="CAB4710019.1"/>
    <property type="molecule type" value="Genomic_DNA"/>
</dbReference>
<dbReference type="EMBL" id="CAFBIY010000007">
    <property type="protein sequence ID" value="CAB4846485.1"/>
    <property type="molecule type" value="Genomic_DNA"/>
</dbReference>
<reference evidence="5" key="1">
    <citation type="submission" date="2020-05" db="EMBL/GenBank/DDBJ databases">
        <authorList>
            <person name="Chiriac C."/>
            <person name="Salcher M."/>
            <person name="Ghai R."/>
            <person name="Kavagutti S V."/>
        </authorList>
    </citation>
    <scope>NUCLEOTIDE SEQUENCE</scope>
</reference>
<gene>
    <name evidence="5" type="ORF">UFOPK2656_00605</name>
    <name evidence="6" type="ORF">UFOPK3099_00004</name>
    <name evidence="7" type="ORF">UFOPK3267_00239</name>
    <name evidence="8" type="ORF">UFOPK3651_00643</name>
    <name evidence="9" type="ORF">UFOPK3931_01217</name>
    <name evidence="4" type="ORF">UFOPK4189_00603</name>
</gene>
<dbReference type="EMBL" id="CAFBMT010000003">
    <property type="protein sequence ID" value="CAB4917660.1"/>
    <property type="molecule type" value="Genomic_DNA"/>
</dbReference>
<dbReference type="Pfam" id="PF22580">
    <property type="entry name" value="KYNU_C"/>
    <property type="match status" value="1"/>
</dbReference>
<dbReference type="PIRSF" id="PIRSF038800">
    <property type="entry name" value="KYNU"/>
    <property type="match status" value="1"/>
</dbReference>
<dbReference type="GO" id="GO:0030429">
    <property type="term" value="F:kynureninase activity"/>
    <property type="evidence" value="ECO:0007669"/>
    <property type="project" value="InterPro"/>
</dbReference>
<dbReference type="EMBL" id="CAFAAV010000001">
    <property type="protein sequence ID" value="CAB4799169.1"/>
    <property type="molecule type" value="Genomic_DNA"/>
</dbReference>
<dbReference type="GO" id="GO:0043420">
    <property type="term" value="P:anthranilate metabolic process"/>
    <property type="evidence" value="ECO:0007669"/>
    <property type="project" value="TreeGrafter"/>
</dbReference>
<dbReference type="PANTHER" id="PTHR14084:SF0">
    <property type="entry name" value="KYNURENINASE"/>
    <property type="match status" value="1"/>
</dbReference>
<keyword evidence="1" id="KW-0662">Pyridine nucleotide biosynthesis</keyword>
<dbReference type="GO" id="GO:0009435">
    <property type="term" value="P:NAD+ biosynthetic process"/>
    <property type="evidence" value="ECO:0007669"/>
    <property type="project" value="InterPro"/>
</dbReference>
<sequence length="413" mass="44609">MPNSTAWRPPRSSAVVSLDADTLAGAWETDGVITRDEALALDAADPLAGFRDRFHIPDQSVIYLDGNSLGMPPKRTLERLTEVYLHEWGRDLIRSWSHWVDLPQRVGDILAPLIGAGRGEVVLHDNTTLNVYQAVHAAIGLRPDRTVIAISADDFPTDRYVVDGIAAALPGYRVRHGFDDLDDVAVIVRSVIDYRTAELVDVAAETARAHAAGAMVVWDLSHAAGAIEIDLRACGVQLAIGCSYKFLNGGPGAPAWTYVARELHSSIQQPIWGWFATENQFAMGPTFQPREDIARMLLGTPSILALTAAQVGIELSAEAGMRAIHAKGQALTGLAIDLCDQHGLPTPTPRDPLRRGNHVAVQHPRAKALVQELAARNVIFDFREPNIIRAGCSPLTTRFVDVFDGLAAVAAAG</sequence>
<keyword evidence="2" id="KW-0378">Hydrolase</keyword>
<evidence type="ECO:0000313" key="5">
    <source>
        <dbReference type="EMBL" id="CAB4710019.1"/>
    </source>
</evidence>
<evidence type="ECO:0000313" key="7">
    <source>
        <dbReference type="EMBL" id="CAB4846485.1"/>
    </source>
</evidence>
<dbReference type="SUPFAM" id="SSF53383">
    <property type="entry name" value="PLP-dependent transferases"/>
    <property type="match status" value="1"/>
</dbReference>
<dbReference type="InterPro" id="IPR010111">
    <property type="entry name" value="Kynureninase"/>
</dbReference>
<proteinExistence type="predicted"/>
<protein>
    <submittedName>
        <fullName evidence="5">Unannotated protein</fullName>
    </submittedName>
</protein>
<dbReference type="AlphaFoldDB" id="A0A6J6QGK5"/>
<keyword evidence="3" id="KW-0663">Pyridoxal phosphate</keyword>
<dbReference type="GO" id="GO:0030170">
    <property type="term" value="F:pyridoxal phosphate binding"/>
    <property type="evidence" value="ECO:0007669"/>
    <property type="project" value="InterPro"/>
</dbReference>
<evidence type="ECO:0000313" key="4">
    <source>
        <dbReference type="EMBL" id="CAB4362821.1"/>
    </source>
</evidence>